<evidence type="ECO:0000313" key="1">
    <source>
        <dbReference type="EMBL" id="VDO81116.1"/>
    </source>
</evidence>
<evidence type="ECO:0000313" key="3">
    <source>
        <dbReference type="WBParaSite" id="OFLC_0001200901-mRNA-1"/>
    </source>
</evidence>
<sequence>MVGDRGERERDDENLVTIFLKSTNDSYLYLPGVYVYR</sequence>
<dbReference type="WBParaSite" id="OFLC_0001200901-mRNA-1">
    <property type="protein sequence ID" value="OFLC_0001200901-mRNA-1"/>
    <property type="gene ID" value="OFLC_0001200901"/>
</dbReference>
<dbReference type="EMBL" id="UZAJ01018073">
    <property type="protein sequence ID" value="VDO81116.1"/>
    <property type="molecule type" value="Genomic_DNA"/>
</dbReference>
<evidence type="ECO:0000313" key="2">
    <source>
        <dbReference type="Proteomes" id="UP000267606"/>
    </source>
</evidence>
<gene>
    <name evidence="1" type="ORF">OFLC_LOCUS12009</name>
</gene>
<protein>
    <submittedName>
        <fullName evidence="1 3">Uncharacterized protein</fullName>
    </submittedName>
</protein>
<reference evidence="1 2" key="2">
    <citation type="submission" date="2018-11" db="EMBL/GenBank/DDBJ databases">
        <authorList>
            <consortium name="Pathogen Informatics"/>
        </authorList>
    </citation>
    <scope>NUCLEOTIDE SEQUENCE [LARGE SCALE GENOMIC DNA]</scope>
</reference>
<name>A0A183HWZ7_9BILA</name>
<reference evidence="3" key="1">
    <citation type="submission" date="2016-06" db="UniProtKB">
        <authorList>
            <consortium name="WormBaseParasite"/>
        </authorList>
    </citation>
    <scope>IDENTIFICATION</scope>
</reference>
<accession>A0A183HWZ7</accession>
<organism evidence="3">
    <name type="scientific">Onchocerca flexuosa</name>
    <dbReference type="NCBI Taxonomy" id="387005"/>
    <lineage>
        <taxon>Eukaryota</taxon>
        <taxon>Metazoa</taxon>
        <taxon>Ecdysozoa</taxon>
        <taxon>Nematoda</taxon>
        <taxon>Chromadorea</taxon>
        <taxon>Rhabditida</taxon>
        <taxon>Spirurina</taxon>
        <taxon>Spiruromorpha</taxon>
        <taxon>Filarioidea</taxon>
        <taxon>Onchocercidae</taxon>
        <taxon>Onchocerca</taxon>
    </lineage>
</organism>
<keyword evidence="2" id="KW-1185">Reference proteome</keyword>
<dbReference type="AlphaFoldDB" id="A0A183HWZ7"/>
<proteinExistence type="predicted"/>
<dbReference type="Proteomes" id="UP000267606">
    <property type="component" value="Unassembled WGS sequence"/>
</dbReference>